<keyword evidence="3" id="KW-1185">Reference proteome</keyword>
<dbReference type="PANTHER" id="PTHR43283:SF3">
    <property type="entry name" value="BETA-LACTAMASE FAMILY PROTEIN (AFU_ORTHOLOGUE AFUA_5G07500)"/>
    <property type="match status" value="1"/>
</dbReference>
<dbReference type="Gene3D" id="3.40.710.10">
    <property type="entry name" value="DD-peptidase/beta-lactamase superfamily"/>
    <property type="match status" value="1"/>
</dbReference>
<dbReference type="EMBL" id="CP041742">
    <property type="protein sequence ID" value="QDQ74157.1"/>
    <property type="molecule type" value="Genomic_DNA"/>
</dbReference>
<feature type="domain" description="Beta-lactamase-related" evidence="1">
    <location>
        <begin position="98"/>
        <end position="392"/>
    </location>
</feature>
<organism evidence="2 3">
    <name type="scientific">Pseudoluteimonas lycopersici</name>
    <dbReference type="NCBI Taxonomy" id="1324796"/>
    <lineage>
        <taxon>Bacteria</taxon>
        <taxon>Pseudomonadati</taxon>
        <taxon>Pseudomonadota</taxon>
        <taxon>Gammaproteobacteria</taxon>
        <taxon>Lysobacterales</taxon>
        <taxon>Lysobacteraceae</taxon>
        <taxon>Pseudoluteimonas</taxon>
    </lineage>
</organism>
<dbReference type="InterPro" id="IPR050789">
    <property type="entry name" value="Diverse_Enzym_Activities"/>
</dbReference>
<dbReference type="PANTHER" id="PTHR43283">
    <property type="entry name" value="BETA-LACTAMASE-RELATED"/>
    <property type="match status" value="1"/>
</dbReference>
<sequence>MNNIRHYCAVSRKMRDHGIGERDAWTGLIGPRIDVSNGIGSFLQGEAMRVPAWFALLAGLVVGTAQAHGSNDARARPDFRPVTAYVDGFVGSSADDLLPGASLIIIQDGSAIYRRDFGTYVGIAPQAPVASASKWLSALVVQRLVEQGKMHWDDTVADYFGSSYPNPDATKGGITLGQLMSHTSGIATASDACLQFANRNMALDACAKQILGAPLGWQPGTTFAYGENSMQVAGAMAQRATGKAWAQLVKTELTIPLKMTKTDYGLNASGLPFKNPIIAGGARSTLRDYANVVLMVLQGGVFDGAQYLSPEGIAEMQLDQTHGVPVDVASDPYPEAFGYGYGEWRDAVDCDGIAVRVSSTGAFGTSPWVDYGHGIAAVFLAYRQYPPSQLRDTLRQLWGVVDDAVGGPVGCSP</sequence>
<dbReference type="Proteomes" id="UP000315891">
    <property type="component" value="Chromosome"/>
</dbReference>
<dbReference type="OrthoDB" id="9799367at2"/>
<dbReference type="InterPro" id="IPR012338">
    <property type="entry name" value="Beta-lactam/transpept-like"/>
</dbReference>
<dbReference type="InterPro" id="IPR001466">
    <property type="entry name" value="Beta-lactam-related"/>
</dbReference>
<protein>
    <submittedName>
        <fullName evidence="2">Beta-lactamase family protein</fullName>
    </submittedName>
</protein>
<dbReference type="SUPFAM" id="SSF56601">
    <property type="entry name" value="beta-lactamase/transpeptidase-like"/>
    <property type="match status" value="1"/>
</dbReference>
<evidence type="ECO:0000259" key="1">
    <source>
        <dbReference type="Pfam" id="PF00144"/>
    </source>
</evidence>
<evidence type="ECO:0000313" key="3">
    <source>
        <dbReference type="Proteomes" id="UP000315891"/>
    </source>
</evidence>
<evidence type="ECO:0000313" key="2">
    <source>
        <dbReference type="EMBL" id="QDQ74157.1"/>
    </source>
</evidence>
<dbReference type="Pfam" id="PF00144">
    <property type="entry name" value="Beta-lactamase"/>
    <property type="match status" value="1"/>
</dbReference>
<name>A0A516V6K2_9GAMM</name>
<reference evidence="2 3" key="1">
    <citation type="submission" date="2019-07" db="EMBL/GenBank/DDBJ databases">
        <title>Lysobacter weifangensis sp. nov., isolated from bensulfuron-methyl contaminated farmland soil.</title>
        <authorList>
            <person name="Zhao H."/>
        </authorList>
    </citation>
    <scope>NUCLEOTIDE SEQUENCE [LARGE SCALE GENOMIC DNA]</scope>
    <source>
        <strain evidence="2 3">CC-Bw-6</strain>
    </source>
</reference>
<gene>
    <name evidence="2" type="ORF">FNZ56_09825</name>
</gene>
<dbReference type="AlphaFoldDB" id="A0A516V6K2"/>
<proteinExistence type="predicted"/>
<accession>A0A516V6K2</accession>